<reference evidence="7 8" key="1">
    <citation type="journal article" date="2009" name="Appl. Environ. Microbiol.">
        <title>Metabolic versatility and indigenous origin of the archaeon Thermococcus sibiricus, isolated from a siberian oil reservoir, as revealed by genome analysis.</title>
        <authorList>
            <person name="Mardanov A.V."/>
            <person name="Ravin N.V."/>
            <person name="Svetlitchnyi V.A."/>
            <person name="Beletsky A.V."/>
            <person name="Miroshnichenko M.L."/>
            <person name="Bonch-Osmolovskaya E.A."/>
            <person name="Skryabin K.G."/>
        </authorList>
    </citation>
    <scope>NUCLEOTIDE SEQUENCE [LARGE SCALE GENOMIC DNA]</scope>
    <source>
        <strain evidence="8">DSM 12597 / MM 739</strain>
    </source>
</reference>
<dbReference type="FunFam" id="2.40.10.310:FF:000002">
    <property type="entry name" value="30S ribosomal protein S8e"/>
    <property type="match status" value="1"/>
</dbReference>
<comment type="subunit">
    <text evidence="2 6">Part of the 30S ribosomal subunit.</text>
</comment>
<dbReference type="GO" id="GO:0005840">
    <property type="term" value="C:ribosome"/>
    <property type="evidence" value="ECO:0007669"/>
    <property type="project" value="UniProtKB-KW"/>
</dbReference>
<dbReference type="STRING" id="604354.TSIB_1363"/>
<dbReference type="PANTHER" id="PTHR10394">
    <property type="entry name" value="40S RIBOSOMAL PROTEIN S8"/>
    <property type="match status" value="1"/>
</dbReference>
<dbReference type="GO" id="GO:1990904">
    <property type="term" value="C:ribonucleoprotein complex"/>
    <property type="evidence" value="ECO:0007669"/>
    <property type="project" value="UniProtKB-KW"/>
</dbReference>
<dbReference type="HAMAP" id="MF_00029">
    <property type="entry name" value="Ribosomal_eS8"/>
    <property type="match status" value="1"/>
</dbReference>
<accession>C6A470</accession>
<evidence type="ECO:0000313" key="7">
    <source>
        <dbReference type="EMBL" id="ACS90415.1"/>
    </source>
</evidence>
<dbReference type="InterPro" id="IPR018283">
    <property type="entry name" value="Ribosomal_eS8_CS"/>
</dbReference>
<dbReference type="GO" id="GO:0003735">
    <property type="term" value="F:structural constituent of ribosome"/>
    <property type="evidence" value="ECO:0007669"/>
    <property type="project" value="InterPro"/>
</dbReference>
<comment type="similarity">
    <text evidence="1 6">Belongs to the eukaryotic ribosomal protein eS8 family.</text>
</comment>
<dbReference type="KEGG" id="tsi:TSIB_1363"/>
<keyword evidence="8" id="KW-1185">Reference proteome</keyword>
<dbReference type="Proteomes" id="UP000009079">
    <property type="component" value="Chromosome"/>
</dbReference>
<name>C6A470_THESM</name>
<dbReference type="AlphaFoldDB" id="C6A470"/>
<dbReference type="NCBIfam" id="TIGR00307">
    <property type="entry name" value="eS8"/>
    <property type="match status" value="1"/>
</dbReference>
<dbReference type="eggNOG" id="arCOG04154">
    <property type="taxonomic scope" value="Archaea"/>
</dbReference>
<dbReference type="InterPro" id="IPR022309">
    <property type="entry name" value="Ribosomal_Se8/biogenesis_NSA2"/>
</dbReference>
<evidence type="ECO:0000256" key="2">
    <source>
        <dbReference type="ARBA" id="ARBA00011458"/>
    </source>
</evidence>
<proteinExistence type="inferred from homology"/>
<evidence type="ECO:0000313" key="8">
    <source>
        <dbReference type="Proteomes" id="UP000009079"/>
    </source>
</evidence>
<dbReference type="Gene3D" id="2.40.10.310">
    <property type="match status" value="1"/>
</dbReference>
<evidence type="ECO:0000256" key="3">
    <source>
        <dbReference type="ARBA" id="ARBA00022980"/>
    </source>
</evidence>
<organism evidence="7 8">
    <name type="scientific">Thermococcus sibiricus (strain DSM 12597 / MM 739)</name>
    <dbReference type="NCBI Taxonomy" id="604354"/>
    <lineage>
        <taxon>Archaea</taxon>
        <taxon>Methanobacteriati</taxon>
        <taxon>Methanobacteriota</taxon>
        <taxon>Thermococci</taxon>
        <taxon>Thermococcales</taxon>
        <taxon>Thermococcaceae</taxon>
        <taxon>Thermococcus</taxon>
    </lineage>
</organism>
<keyword evidence="3 6" id="KW-0689">Ribosomal protein</keyword>
<dbReference type="Pfam" id="PF01201">
    <property type="entry name" value="Ribosomal_S8e"/>
    <property type="match status" value="1"/>
</dbReference>
<keyword evidence="4 6" id="KW-0687">Ribonucleoprotein</keyword>
<dbReference type="CDD" id="cd11382">
    <property type="entry name" value="Ribosomal_S8e"/>
    <property type="match status" value="1"/>
</dbReference>
<dbReference type="HOGENOM" id="CLU_080597_2_1_2"/>
<dbReference type="InterPro" id="IPR020919">
    <property type="entry name" value="Ribosomal_protein_eS8_arc"/>
</dbReference>
<evidence type="ECO:0000256" key="5">
    <source>
        <dbReference type="ARBA" id="ARBA00035277"/>
    </source>
</evidence>
<evidence type="ECO:0000256" key="4">
    <source>
        <dbReference type="ARBA" id="ARBA00023274"/>
    </source>
</evidence>
<dbReference type="PROSITE" id="PS01193">
    <property type="entry name" value="RIBOSOMAL_S8E"/>
    <property type="match status" value="1"/>
</dbReference>
<dbReference type="GO" id="GO:0006412">
    <property type="term" value="P:translation"/>
    <property type="evidence" value="ECO:0007669"/>
    <property type="project" value="UniProtKB-UniRule"/>
</dbReference>
<dbReference type="InterPro" id="IPR001047">
    <property type="entry name" value="Ribosomal_eS8"/>
</dbReference>
<sequence>MRVMAIWQGRSLKKPSGGRIIFTRKKRKRELGREPALTRVVEEKEERKIIRTYGGNRKVRLVKTIYANVFENGKGKKAKIISVVENPANRQYVRRNIVTKGAIVQTEIGKALVTSRPGQDGVVNAVLLKEESA</sequence>
<protein>
    <recommendedName>
        <fullName evidence="5 6">Small ribosomal subunit protein eS8</fullName>
    </recommendedName>
</protein>
<gene>
    <name evidence="6" type="primary">rps8e</name>
    <name evidence="7" type="ordered locus">TSIB_1363</name>
</gene>
<evidence type="ECO:0000256" key="1">
    <source>
        <dbReference type="ARBA" id="ARBA00005257"/>
    </source>
</evidence>
<evidence type="ECO:0000256" key="6">
    <source>
        <dbReference type="HAMAP-Rule" id="MF_00029"/>
    </source>
</evidence>
<dbReference type="EMBL" id="CP001463">
    <property type="protein sequence ID" value="ACS90415.1"/>
    <property type="molecule type" value="Genomic_DNA"/>
</dbReference>